<dbReference type="SUPFAM" id="SSF55729">
    <property type="entry name" value="Acyl-CoA N-acyltransferases (Nat)"/>
    <property type="match status" value="1"/>
</dbReference>
<dbReference type="PATRIC" id="fig|1423769.4.peg.2674"/>
<evidence type="ECO:0000313" key="3">
    <source>
        <dbReference type="Proteomes" id="UP000051790"/>
    </source>
</evidence>
<accession>A0A0R1QBH5</accession>
<dbReference type="InterPro" id="IPR000182">
    <property type="entry name" value="GNAT_dom"/>
</dbReference>
<name>A0A0R1QBH5_9LACO</name>
<dbReference type="EMBL" id="AZEU01000292">
    <property type="protein sequence ID" value="KRL39573.1"/>
    <property type="molecule type" value="Genomic_DNA"/>
</dbReference>
<gene>
    <name evidence="2" type="ORF">FD01_GL002475</name>
</gene>
<feature type="domain" description="N-acetyltransferase" evidence="1">
    <location>
        <begin position="18"/>
        <end position="172"/>
    </location>
</feature>
<evidence type="ECO:0000259" key="1">
    <source>
        <dbReference type="PROSITE" id="PS51186"/>
    </source>
</evidence>
<dbReference type="InterPro" id="IPR016181">
    <property type="entry name" value="Acyl_CoA_acyltransferase"/>
</dbReference>
<dbReference type="PROSITE" id="PS51186">
    <property type="entry name" value="GNAT"/>
    <property type="match status" value="1"/>
</dbReference>
<comment type="caution">
    <text evidence="2">The sequence shown here is derived from an EMBL/GenBank/DDBJ whole genome shotgun (WGS) entry which is preliminary data.</text>
</comment>
<organism evidence="2 3">
    <name type="scientific">Lacticaseibacillus manihotivorans DSM 13343 = JCM 12514</name>
    <dbReference type="NCBI Taxonomy" id="1423769"/>
    <lineage>
        <taxon>Bacteria</taxon>
        <taxon>Bacillati</taxon>
        <taxon>Bacillota</taxon>
        <taxon>Bacilli</taxon>
        <taxon>Lactobacillales</taxon>
        <taxon>Lactobacillaceae</taxon>
        <taxon>Lacticaseibacillus</taxon>
    </lineage>
</organism>
<dbReference type="Pfam" id="PF13302">
    <property type="entry name" value="Acetyltransf_3"/>
    <property type="match status" value="1"/>
</dbReference>
<dbReference type="AlphaFoldDB" id="A0A0R1QBH5"/>
<reference evidence="2 3" key="1">
    <citation type="journal article" date="2015" name="Genome Announc.">
        <title>Expanding the biotechnology potential of lactobacilli through comparative genomics of 213 strains and associated genera.</title>
        <authorList>
            <person name="Sun Z."/>
            <person name="Harris H.M."/>
            <person name="McCann A."/>
            <person name="Guo C."/>
            <person name="Argimon S."/>
            <person name="Zhang W."/>
            <person name="Yang X."/>
            <person name="Jeffery I.B."/>
            <person name="Cooney J.C."/>
            <person name="Kagawa T.F."/>
            <person name="Liu W."/>
            <person name="Song Y."/>
            <person name="Salvetti E."/>
            <person name="Wrobel A."/>
            <person name="Rasinkangas P."/>
            <person name="Parkhill J."/>
            <person name="Rea M.C."/>
            <person name="O'Sullivan O."/>
            <person name="Ritari J."/>
            <person name="Douillard F.P."/>
            <person name="Paul Ross R."/>
            <person name="Yang R."/>
            <person name="Briner A.E."/>
            <person name="Felis G.E."/>
            <person name="de Vos W.M."/>
            <person name="Barrangou R."/>
            <person name="Klaenhammer T.R."/>
            <person name="Caufield P.W."/>
            <person name="Cui Y."/>
            <person name="Zhang H."/>
            <person name="O'Toole P.W."/>
        </authorList>
    </citation>
    <scope>NUCLEOTIDE SEQUENCE [LARGE SCALE GENOMIC DNA]</scope>
    <source>
        <strain evidence="2 3">DSM 13343</strain>
    </source>
</reference>
<protein>
    <recommendedName>
        <fullName evidence="1">N-acetyltransferase domain-containing protein</fullName>
    </recommendedName>
</protein>
<evidence type="ECO:0000313" key="2">
    <source>
        <dbReference type="EMBL" id="KRL39573.1"/>
    </source>
</evidence>
<dbReference type="InterPro" id="IPR051531">
    <property type="entry name" value="N-acetyltransferase"/>
</dbReference>
<dbReference type="Proteomes" id="UP000051790">
    <property type="component" value="Unassembled WGS sequence"/>
</dbReference>
<dbReference type="Gene3D" id="3.40.630.30">
    <property type="match status" value="1"/>
</dbReference>
<sequence>MSIETKLLQHQTLTTARLTIRPVRLADADMFLQVGSDPENNEFTIRYANEEAVLEALATYWIGQPLGKFTIALNDQPIGAIDLHWTDCSAEIGYFLDKRYWHHGYATETAQALMKFCFNTLKLLRVEGRYDARNPASGDVLSRLGMHEEGRLVNERLADGIPVTTVIMAKTC</sequence>
<keyword evidence="3" id="KW-1185">Reference proteome</keyword>
<proteinExistence type="predicted"/>
<dbReference type="RefSeq" id="WP_056964910.1">
    <property type="nucleotide sequence ID" value="NZ_AZEU01000292.1"/>
</dbReference>
<dbReference type="OrthoDB" id="9798081at2"/>
<dbReference type="PANTHER" id="PTHR43792">
    <property type="entry name" value="GNAT FAMILY, PUTATIVE (AFU_ORTHOLOGUE AFUA_3G00765)-RELATED-RELATED"/>
    <property type="match status" value="1"/>
</dbReference>
<dbReference type="GO" id="GO:0016747">
    <property type="term" value="F:acyltransferase activity, transferring groups other than amino-acyl groups"/>
    <property type="evidence" value="ECO:0007669"/>
    <property type="project" value="InterPro"/>
</dbReference>